<keyword evidence="1 2" id="KW-0732">Signal</keyword>
<evidence type="ECO:0000256" key="1">
    <source>
        <dbReference type="ARBA" id="ARBA00022729"/>
    </source>
</evidence>
<dbReference type="GO" id="GO:0030975">
    <property type="term" value="F:thiamine binding"/>
    <property type="evidence" value="ECO:0007669"/>
    <property type="project" value="TreeGrafter"/>
</dbReference>
<protein>
    <submittedName>
        <fullName evidence="3">Extracellular solute-binding protein</fullName>
    </submittedName>
</protein>
<gene>
    <name evidence="3" type="ORF">H9871_13355</name>
</gene>
<name>A0A9D1UVF7_9MICC</name>
<dbReference type="PROSITE" id="PS51257">
    <property type="entry name" value="PROKAR_LIPOPROTEIN"/>
    <property type="match status" value="1"/>
</dbReference>
<dbReference type="EMBL" id="DXGD01000498">
    <property type="protein sequence ID" value="HIX01114.1"/>
    <property type="molecule type" value="Genomic_DNA"/>
</dbReference>
<dbReference type="AlphaFoldDB" id="A0A9D1UVF7"/>
<dbReference type="GO" id="GO:0030976">
    <property type="term" value="F:thiamine pyrophosphate binding"/>
    <property type="evidence" value="ECO:0007669"/>
    <property type="project" value="TreeGrafter"/>
</dbReference>
<evidence type="ECO:0000313" key="4">
    <source>
        <dbReference type="Proteomes" id="UP000824151"/>
    </source>
</evidence>
<reference evidence="3" key="1">
    <citation type="journal article" date="2021" name="PeerJ">
        <title>Extensive microbial diversity within the chicken gut microbiome revealed by metagenomics and culture.</title>
        <authorList>
            <person name="Gilroy R."/>
            <person name="Ravi A."/>
            <person name="Getino M."/>
            <person name="Pursley I."/>
            <person name="Horton D.L."/>
            <person name="Alikhan N.F."/>
            <person name="Baker D."/>
            <person name="Gharbi K."/>
            <person name="Hall N."/>
            <person name="Watson M."/>
            <person name="Adriaenssens E.M."/>
            <person name="Foster-Nyarko E."/>
            <person name="Jarju S."/>
            <person name="Secka A."/>
            <person name="Antonio M."/>
            <person name="Oren A."/>
            <person name="Chaudhuri R.R."/>
            <person name="La Ragione R."/>
            <person name="Hildebrand F."/>
            <person name="Pallen M.J."/>
        </authorList>
    </citation>
    <scope>NUCLEOTIDE SEQUENCE</scope>
    <source>
        <strain evidence="3">ChiHejej3B27-3195</strain>
    </source>
</reference>
<proteinExistence type="predicted"/>
<evidence type="ECO:0000313" key="3">
    <source>
        <dbReference type="EMBL" id="HIX01114.1"/>
    </source>
</evidence>
<evidence type="ECO:0000256" key="2">
    <source>
        <dbReference type="SAM" id="SignalP"/>
    </source>
</evidence>
<dbReference type="Gene3D" id="3.40.190.10">
    <property type="entry name" value="Periplasmic binding protein-like II"/>
    <property type="match status" value="2"/>
</dbReference>
<reference evidence="3" key="2">
    <citation type="submission" date="2021-04" db="EMBL/GenBank/DDBJ databases">
        <authorList>
            <person name="Gilroy R."/>
        </authorList>
    </citation>
    <scope>NUCLEOTIDE SEQUENCE</scope>
    <source>
        <strain evidence="3">ChiHejej3B27-3195</strain>
    </source>
</reference>
<dbReference type="Proteomes" id="UP000824151">
    <property type="component" value="Unassembled WGS sequence"/>
</dbReference>
<accession>A0A9D1UVF7</accession>
<dbReference type="PANTHER" id="PTHR30006:SF2">
    <property type="entry name" value="ABC TRANSPORTER SUBSTRATE-BINDING PROTEIN"/>
    <property type="match status" value="1"/>
</dbReference>
<sequence>MNSGIGRRLALPSAVLAVGALSLSACSDSGSDDVEGSATSGEISIIGYSGIWEEQYREAVIDPFLEEYPDISVDYNSNRSSAEMLSAIQSEGGNRTTDIAIMDVAISNGGNQQGIFSEVTEEDVPNLANVNEDLVNEDGYGPTVMLDAVSLLYSSDEFDSAPDSWEVLWDEDYRNQVNVVAPPSGIGINLTAITADMLGEDFTESIDQAVEKLQDLAPNVQSWAPNPDEYQSVMTGQTVLGVGQNARAQYYADDSDGAIGATVPDEGTVYQINTINLTEDAPNPEAAKTFMDYALSAEAQEAFAEAMFYAPSVDNAELPDEVSDRLVEMGDDAVIPLDQEWLAGVRDEWSDRWNREIVNN</sequence>
<feature type="chain" id="PRO_5039337001" evidence="2">
    <location>
        <begin position="28"/>
        <end position="360"/>
    </location>
</feature>
<dbReference type="GO" id="GO:0030288">
    <property type="term" value="C:outer membrane-bounded periplasmic space"/>
    <property type="evidence" value="ECO:0007669"/>
    <property type="project" value="TreeGrafter"/>
</dbReference>
<dbReference type="InterPro" id="IPR006059">
    <property type="entry name" value="SBP"/>
</dbReference>
<organism evidence="3 4">
    <name type="scientific">Candidatus Nesterenkonia stercoripullorum</name>
    <dbReference type="NCBI Taxonomy" id="2838701"/>
    <lineage>
        <taxon>Bacteria</taxon>
        <taxon>Bacillati</taxon>
        <taxon>Actinomycetota</taxon>
        <taxon>Actinomycetes</taxon>
        <taxon>Micrococcales</taxon>
        <taxon>Micrococcaceae</taxon>
        <taxon>Nesterenkonia</taxon>
    </lineage>
</organism>
<dbReference type="PANTHER" id="PTHR30006">
    <property type="entry name" value="THIAMINE-BINDING PERIPLASMIC PROTEIN-RELATED"/>
    <property type="match status" value="1"/>
</dbReference>
<comment type="caution">
    <text evidence="3">The sequence shown here is derived from an EMBL/GenBank/DDBJ whole genome shotgun (WGS) entry which is preliminary data.</text>
</comment>
<dbReference type="Pfam" id="PF13416">
    <property type="entry name" value="SBP_bac_8"/>
    <property type="match status" value="1"/>
</dbReference>
<dbReference type="GO" id="GO:0015888">
    <property type="term" value="P:thiamine transport"/>
    <property type="evidence" value="ECO:0007669"/>
    <property type="project" value="TreeGrafter"/>
</dbReference>
<dbReference type="SUPFAM" id="SSF53850">
    <property type="entry name" value="Periplasmic binding protein-like II"/>
    <property type="match status" value="1"/>
</dbReference>
<feature type="signal peptide" evidence="2">
    <location>
        <begin position="1"/>
        <end position="27"/>
    </location>
</feature>